<keyword evidence="2" id="KW-0812">Transmembrane</keyword>
<dbReference type="EMBL" id="JAKWBI020000027">
    <property type="protein sequence ID" value="KAJ2905652.1"/>
    <property type="molecule type" value="Genomic_DNA"/>
</dbReference>
<feature type="region of interest" description="Disordered" evidence="1">
    <location>
        <begin position="1"/>
        <end position="73"/>
    </location>
</feature>
<protein>
    <submittedName>
        <fullName evidence="3">Uncharacterized protein</fullName>
    </submittedName>
</protein>
<organism evidence="3 4">
    <name type="scientific">Zalerion maritima</name>
    <dbReference type="NCBI Taxonomy" id="339359"/>
    <lineage>
        <taxon>Eukaryota</taxon>
        <taxon>Fungi</taxon>
        <taxon>Dikarya</taxon>
        <taxon>Ascomycota</taxon>
        <taxon>Pezizomycotina</taxon>
        <taxon>Sordariomycetes</taxon>
        <taxon>Lulworthiomycetidae</taxon>
        <taxon>Lulworthiales</taxon>
        <taxon>Lulworthiaceae</taxon>
        <taxon>Zalerion</taxon>
    </lineage>
</organism>
<evidence type="ECO:0000313" key="4">
    <source>
        <dbReference type="Proteomes" id="UP001201980"/>
    </source>
</evidence>
<name>A0AAD5RWB7_9PEZI</name>
<dbReference type="Proteomes" id="UP001201980">
    <property type="component" value="Unassembled WGS sequence"/>
</dbReference>
<feature type="region of interest" description="Disordered" evidence="1">
    <location>
        <begin position="95"/>
        <end position="160"/>
    </location>
</feature>
<evidence type="ECO:0000256" key="2">
    <source>
        <dbReference type="SAM" id="Phobius"/>
    </source>
</evidence>
<feature type="transmembrane region" description="Helical" evidence="2">
    <location>
        <begin position="171"/>
        <end position="194"/>
    </location>
</feature>
<evidence type="ECO:0000256" key="1">
    <source>
        <dbReference type="SAM" id="MobiDB-lite"/>
    </source>
</evidence>
<keyword evidence="2" id="KW-1133">Transmembrane helix</keyword>
<keyword evidence="2" id="KW-0472">Membrane</keyword>
<dbReference type="AlphaFoldDB" id="A0AAD5RWB7"/>
<proteinExistence type="predicted"/>
<reference evidence="3" key="1">
    <citation type="submission" date="2022-07" db="EMBL/GenBank/DDBJ databases">
        <title>Draft genome sequence of Zalerion maritima ATCC 34329, a (micro)plastics degrading marine fungus.</title>
        <authorList>
            <person name="Paco A."/>
            <person name="Goncalves M.F.M."/>
            <person name="Rocha-Santos T.A.P."/>
            <person name="Alves A."/>
        </authorList>
    </citation>
    <scope>NUCLEOTIDE SEQUENCE</scope>
    <source>
        <strain evidence="3">ATCC 34329</strain>
    </source>
</reference>
<feature type="compositionally biased region" description="Basic and acidic residues" evidence="1">
    <location>
        <begin position="44"/>
        <end position="59"/>
    </location>
</feature>
<sequence>MAGPDHPAGSKQRQSTQATTRDPHRISVPYVPPNPYNIIPPGASDKEVIPERMSPRRDSQYIPYSPDTVNPIEQDPNQLPQVVIEDAPEAVALEGAEGSSTTPIVDRAQKEGPTPGQLSGNRFSQINTGSISEASGRNNGGPDDHDDNISERENKGGCIGWWNRRSRWPKVIICSILAVLVIAGVATGVSLAVAKAGQEYVDGSDSAGMAGGNSHSPSSPTETESELTSDSSSSPTDDGPSSPSQASSGTGTDEPPTPTSTPKPAGDTSKCKSDETWMNQLGFVATKDTKKIAEWLYAPVSSAEDCCMACYANSVTMDGGCIAWNWNPYTDAKQYRCTNYQINGAADGDDDTCPAGIETMVFNDEADDIPKSVGDVGPCGVED</sequence>
<evidence type="ECO:0000313" key="3">
    <source>
        <dbReference type="EMBL" id="KAJ2905652.1"/>
    </source>
</evidence>
<keyword evidence="4" id="KW-1185">Reference proteome</keyword>
<feature type="region of interest" description="Disordered" evidence="1">
    <location>
        <begin position="205"/>
        <end position="273"/>
    </location>
</feature>
<gene>
    <name evidence="3" type="ORF">MKZ38_004727</name>
</gene>
<feature type="compositionally biased region" description="Polar residues" evidence="1">
    <location>
        <begin position="11"/>
        <end position="20"/>
    </location>
</feature>
<accession>A0AAD5RWB7</accession>
<comment type="caution">
    <text evidence="3">The sequence shown here is derived from an EMBL/GenBank/DDBJ whole genome shotgun (WGS) entry which is preliminary data.</text>
</comment>
<feature type="compositionally biased region" description="Polar residues" evidence="1">
    <location>
        <begin position="116"/>
        <end position="137"/>
    </location>
</feature>
<feature type="compositionally biased region" description="Low complexity" evidence="1">
    <location>
        <begin position="214"/>
        <end position="244"/>
    </location>
</feature>